<dbReference type="Pfam" id="PF00691">
    <property type="entry name" value="OmpA"/>
    <property type="match status" value="1"/>
</dbReference>
<keyword evidence="8" id="KW-1185">Reference proteome</keyword>
<dbReference type="RefSeq" id="WP_327794223.1">
    <property type="nucleotide sequence ID" value="NZ_JADQAZ010000002.1"/>
</dbReference>
<dbReference type="GO" id="GO:0009279">
    <property type="term" value="C:cell outer membrane"/>
    <property type="evidence" value="ECO:0007669"/>
    <property type="project" value="UniProtKB-SubCell"/>
</dbReference>
<organism evidence="7 8">
    <name type="scientific">Harenicola maris</name>
    <dbReference type="NCBI Taxonomy" id="2841044"/>
    <lineage>
        <taxon>Bacteria</taxon>
        <taxon>Pseudomonadati</taxon>
        <taxon>Pseudomonadota</taxon>
        <taxon>Alphaproteobacteria</taxon>
        <taxon>Rhodobacterales</taxon>
        <taxon>Paracoccaceae</taxon>
        <taxon>Harenicola</taxon>
    </lineage>
</organism>
<dbReference type="PRINTS" id="PR01021">
    <property type="entry name" value="OMPADOMAIN"/>
</dbReference>
<feature type="compositionally biased region" description="Acidic residues" evidence="5">
    <location>
        <begin position="617"/>
        <end position="642"/>
    </location>
</feature>
<dbReference type="InterPro" id="IPR050330">
    <property type="entry name" value="Bact_OuterMem_StrucFunc"/>
</dbReference>
<dbReference type="InterPro" id="IPR006664">
    <property type="entry name" value="OMP_bac"/>
</dbReference>
<dbReference type="InterPro" id="IPR007055">
    <property type="entry name" value="BON_dom"/>
</dbReference>
<evidence type="ECO:0000313" key="7">
    <source>
        <dbReference type="EMBL" id="MBT0958007.1"/>
    </source>
</evidence>
<comment type="caution">
    <text evidence="7">The sequence shown here is derived from an EMBL/GenBank/DDBJ whole genome shotgun (WGS) entry which is preliminary data.</text>
</comment>
<dbReference type="SUPFAM" id="SSF103088">
    <property type="entry name" value="OmpA-like"/>
    <property type="match status" value="1"/>
</dbReference>
<sequence>MRLGPKIIAGTVLLLAAGGSYVSANLAAEIIERGSGEAVQNILIAEGHDWASVTTDGLQVRLSGTAPTEASRFRALSATGRVVDAARVIDEMEIEAAKPIAPPRFSIELLRNDAGISMIGLIPAEEDREALNERITRLAKGTHVTDLLEVADYPVPTGWSRSLDYGLRALDKLPRSKISIASDRVSVTAISESIPEKRRMENQLEALAPEEVVVALDITAPRPVISPFTTRFLIEDGKASFDACSVDSEGDRTAVLAAANLAGLEGEATCTLGLGAPTPDWSRAVIQGIQAVADLGEGSITFADADVTLVAVETTSQADFDRVVGALESNLPDVFSLSSVLPEPDVAEGDADEGPPEFVATRSPEGQVALRGRIPSEQVREVVTSFARARFGSERVYSAARVTEDLPDGWPVRVLAGLTALGELHNGAVVVQPEIVEVRGETGNPSAKAEISRILSEKLGEGQNFTINVTYRKVLDPLAGIPTPQECGEKITAILDNTKISFEPGSTEITGSSIGVVDEIAEVLKACHESEASFEIGAHSDSQGGEEMNLALSQQRADAVLNALIERRVLTTKITAKGYGETTPIADNDTEAGREANRRIEFRLTGKAAEQANATEQVEDGTAEAEEDGAGQEDGTQEEQSE</sequence>
<feature type="domain" description="OmpA-like" evidence="6">
    <location>
        <begin position="489"/>
        <end position="608"/>
    </location>
</feature>
<evidence type="ECO:0000256" key="4">
    <source>
        <dbReference type="PROSITE-ProRule" id="PRU00473"/>
    </source>
</evidence>
<dbReference type="AlphaFoldDB" id="A0AAP2CRR3"/>
<dbReference type="InterPro" id="IPR036737">
    <property type="entry name" value="OmpA-like_sf"/>
</dbReference>
<reference evidence="7 8" key="1">
    <citation type="journal article" date="2021" name="Arch. Microbiol.">
        <title>Harenicola maris gen. nov., sp. nov. isolated from the Sea of Japan shallow sediments.</title>
        <authorList>
            <person name="Romanenko L.A."/>
            <person name="Kurilenko V.V."/>
            <person name="Chernysheva N.Y."/>
            <person name="Tekutyeva L.A."/>
            <person name="Velansky P.V."/>
            <person name="Svetashev V.I."/>
            <person name="Isaeva M.P."/>
        </authorList>
    </citation>
    <scope>NUCLEOTIDE SEQUENCE [LARGE SCALE GENOMIC DNA]</scope>
    <source>
        <strain evidence="7 8">KMM 3653</strain>
    </source>
</reference>
<dbReference type="Proteomes" id="UP001315686">
    <property type="component" value="Unassembled WGS sequence"/>
</dbReference>
<evidence type="ECO:0000259" key="6">
    <source>
        <dbReference type="PROSITE" id="PS51123"/>
    </source>
</evidence>
<keyword evidence="3" id="KW-0998">Cell outer membrane</keyword>
<dbReference type="Gene3D" id="3.30.1330.60">
    <property type="entry name" value="OmpA-like domain"/>
    <property type="match status" value="1"/>
</dbReference>
<name>A0AAP2CRR3_9RHOB</name>
<evidence type="ECO:0000256" key="5">
    <source>
        <dbReference type="SAM" id="MobiDB-lite"/>
    </source>
</evidence>
<protein>
    <submittedName>
        <fullName evidence="7">OmpA family protein</fullName>
    </submittedName>
</protein>
<dbReference type="EMBL" id="JADQAZ010000002">
    <property type="protein sequence ID" value="MBT0958007.1"/>
    <property type="molecule type" value="Genomic_DNA"/>
</dbReference>
<evidence type="ECO:0000256" key="2">
    <source>
        <dbReference type="ARBA" id="ARBA00023136"/>
    </source>
</evidence>
<keyword evidence="2 4" id="KW-0472">Membrane</keyword>
<evidence type="ECO:0000256" key="1">
    <source>
        <dbReference type="ARBA" id="ARBA00004442"/>
    </source>
</evidence>
<dbReference type="PANTHER" id="PTHR30329:SF21">
    <property type="entry name" value="LIPOPROTEIN YIAD-RELATED"/>
    <property type="match status" value="1"/>
</dbReference>
<comment type="subcellular location">
    <subcellularLocation>
        <location evidence="1">Cell outer membrane</location>
    </subcellularLocation>
</comment>
<dbReference type="Gene3D" id="3.40.1520.20">
    <property type="match status" value="3"/>
</dbReference>
<evidence type="ECO:0000313" key="8">
    <source>
        <dbReference type="Proteomes" id="UP001315686"/>
    </source>
</evidence>
<proteinExistence type="predicted"/>
<dbReference type="PROSITE" id="PS51123">
    <property type="entry name" value="OMPA_2"/>
    <property type="match status" value="1"/>
</dbReference>
<dbReference type="InterPro" id="IPR006665">
    <property type="entry name" value="OmpA-like"/>
</dbReference>
<feature type="region of interest" description="Disordered" evidence="5">
    <location>
        <begin position="604"/>
        <end position="642"/>
    </location>
</feature>
<accession>A0AAP2CRR3</accession>
<dbReference type="Pfam" id="PF04972">
    <property type="entry name" value="BON"/>
    <property type="match status" value="1"/>
</dbReference>
<dbReference type="PANTHER" id="PTHR30329">
    <property type="entry name" value="STATOR ELEMENT OF FLAGELLAR MOTOR COMPLEX"/>
    <property type="match status" value="1"/>
</dbReference>
<gene>
    <name evidence="7" type="ORF">IV417_11475</name>
</gene>
<evidence type="ECO:0000256" key="3">
    <source>
        <dbReference type="ARBA" id="ARBA00023237"/>
    </source>
</evidence>
<dbReference type="CDD" id="cd07185">
    <property type="entry name" value="OmpA_C-like"/>
    <property type="match status" value="1"/>
</dbReference>